<accession>A0A6C2YRN5</accession>
<protein>
    <recommendedName>
        <fullName evidence="4">Cytidylate kinase</fullName>
    </recommendedName>
</protein>
<dbReference type="InParanoid" id="A0A6C2YRN5"/>
<dbReference type="AlphaFoldDB" id="A0A6C2YRN5"/>
<dbReference type="Gene3D" id="3.40.50.300">
    <property type="entry name" value="P-loop containing nucleotide triphosphate hydrolases"/>
    <property type="match status" value="1"/>
</dbReference>
<organism evidence="2">
    <name type="scientific">Tuwongella immobilis</name>
    <dbReference type="NCBI Taxonomy" id="692036"/>
    <lineage>
        <taxon>Bacteria</taxon>
        <taxon>Pseudomonadati</taxon>
        <taxon>Planctomycetota</taxon>
        <taxon>Planctomycetia</taxon>
        <taxon>Gemmatales</taxon>
        <taxon>Gemmataceae</taxon>
        <taxon>Tuwongella</taxon>
    </lineage>
</organism>
<dbReference type="RefSeq" id="WP_162659270.1">
    <property type="nucleotide sequence ID" value="NZ_LR593887.1"/>
</dbReference>
<proteinExistence type="predicted"/>
<gene>
    <name evidence="2" type="ORF">GMBLW1_50470</name>
</gene>
<dbReference type="EMBL" id="LR593887">
    <property type="protein sequence ID" value="VTS05657.1"/>
    <property type="molecule type" value="Genomic_DNA"/>
</dbReference>
<dbReference type="Pfam" id="PF13189">
    <property type="entry name" value="Cytidylate_kin2"/>
    <property type="match status" value="1"/>
</dbReference>
<feature type="region of interest" description="Disordered" evidence="1">
    <location>
        <begin position="1"/>
        <end position="24"/>
    </location>
</feature>
<feature type="compositionally biased region" description="Basic and acidic residues" evidence="1">
    <location>
        <begin position="12"/>
        <end position="22"/>
    </location>
</feature>
<reference evidence="2" key="1">
    <citation type="submission" date="2019-04" db="EMBL/GenBank/DDBJ databases">
        <authorList>
            <consortium name="Science for Life Laboratories"/>
        </authorList>
    </citation>
    <scope>NUCLEOTIDE SEQUENCE</scope>
    <source>
        <strain evidence="2">MBLW1</strain>
    </source>
</reference>
<keyword evidence="2" id="KW-0808">Transferase</keyword>
<evidence type="ECO:0000313" key="3">
    <source>
        <dbReference type="Proteomes" id="UP000464378"/>
    </source>
</evidence>
<dbReference type="KEGG" id="tim:GMBLW1_50470"/>
<dbReference type="Proteomes" id="UP000464378">
    <property type="component" value="Chromosome"/>
</dbReference>
<sequence length="244" mass="26795">MTASDSATFPDFPHHGDPGDRRHLIRPWAPPQLTLAVSRESGARGVSIAQRVGKRLGWDVFGQDLLEFLAQDDTGLSQLRQELAADALAWVDAQLARIQSDGILTPQADLGELPRVLFLLAARGKVVIVGRGAGYLLPAESTLHVRAIAPLADRIAYMTQWQRLSLEEATTQVHRLDQRRREFLASQFRHAANDPYHFDLVVNPSRLGEDACAELCCQALQLKQAARDASSGKHAVAALEIEPT</sequence>
<evidence type="ECO:0000313" key="2">
    <source>
        <dbReference type="EMBL" id="VIP04146.1"/>
    </source>
</evidence>
<name>A0A6C2YRN5_9BACT</name>
<dbReference type="InterPro" id="IPR027417">
    <property type="entry name" value="P-loop_NTPase"/>
</dbReference>
<dbReference type="GO" id="GO:0016301">
    <property type="term" value="F:kinase activity"/>
    <property type="evidence" value="ECO:0007669"/>
    <property type="project" value="UniProtKB-KW"/>
</dbReference>
<keyword evidence="2" id="KW-0418">Kinase</keyword>
<dbReference type="EMBL" id="LR586016">
    <property type="protein sequence ID" value="VIP04146.1"/>
    <property type="molecule type" value="Genomic_DNA"/>
</dbReference>
<keyword evidence="3" id="KW-1185">Reference proteome</keyword>
<evidence type="ECO:0008006" key="4">
    <source>
        <dbReference type="Google" id="ProtNLM"/>
    </source>
</evidence>
<evidence type="ECO:0000256" key="1">
    <source>
        <dbReference type="SAM" id="MobiDB-lite"/>
    </source>
</evidence>